<dbReference type="GeneID" id="9948340"/>
<dbReference type="OrthoDB" id="2130629at2759"/>
<protein>
    <submittedName>
        <fullName evidence="7">Serine carboxypeptidase S28 family protein</fullName>
    </submittedName>
</protein>
<name>A0A1S0UJ01_LOALO</name>
<accession>A0A1S0UJ01</accession>
<dbReference type="KEGG" id="loa:LOAG_17491"/>
<dbReference type="InterPro" id="IPR029058">
    <property type="entry name" value="AB_hydrolase_fold"/>
</dbReference>
<dbReference type="Gene3D" id="3.40.50.1820">
    <property type="entry name" value="alpha/beta hydrolase"/>
    <property type="match status" value="1"/>
</dbReference>
<dbReference type="PANTHER" id="PTHR11010">
    <property type="entry name" value="PROTEASE S28 PRO-X CARBOXYPEPTIDASE-RELATED"/>
    <property type="match status" value="1"/>
</dbReference>
<proteinExistence type="inferred from homology"/>
<keyword evidence="2" id="KW-0645">Protease</keyword>
<comment type="similarity">
    <text evidence="1">Belongs to the peptidase S28 family.</text>
</comment>
<dbReference type="GO" id="GO:0004180">
    <property type="term" value="F:carboxypeptidase activity"/>
    <property type="evidence" value="ECO:0007669"/>
    <property type="project" value="UniProtKB-KW"/>
</dbReference>
<evidence type="ECO:0000256" key="3">
    <source>
        <dbReference type="ARBA" id="ARBA00022729"/>
    </source>
</evidence>
<dbReference type="SUPFAM" id="SSF53474">
    <property type="entry name" value="alpha/beta-Hydrolases"/>
    <property type="match status" value="2"/>
</dbReference>
<organism evidence="7">
    <name type="scientific">Loa loa</name>
    <name type="common">Eye worm</name>
    <name type="synonym">Filaria loa</name>
    <dbReference type="NCBI Taxonomy" id="7209"/>
    <lineage>
        <taxon>Eukaryota</taxon>
        <taxon>Metazoa</taxon>
        <taxon>Ecdysozoa</taxon>
        <taxon>Nematoda</taxon>
        <taxon>Chromadorea</taxon>
        <taxon>Rhabditida</taxon>
        <taxon>Spirurina</taxon>
        <taxon>Spiruromorpha</taxon>
        <taxon>Filarioidea</taxon>
        <taxon>Onchocercidae</taxon>
        <taxon>Loa</taxon>
    </lineage>
</organism>
<dbReference type="GO" id="GO:0070008">
    <property type="term" value="F:serine-type exopeptidase activity"/>
    <property type="evidence" value="ECO:0007669"/>
    <property type="project" value="InterPro"/>
</dbReference>
<evidence type="ECO:0000313" key="7">
    <source>
        <dbReference type="EMBL" id="EJD75348.1"/>
    </source>
</evidence>
<keyword evidence="6" id="KW-0325">Glycoprotein</keyword>
<keyword evidence="4" id="KW-0378">Hydrolase</keyword>
<dbReference type="InterPro" id="IPR008758">
    <property type="entry name" value="Peptidase_S28"/>
</dbReference>
<gene>
    <name evidence="7" type="ORF">LOAG_17491</name>
</gene>
<evidence type="ECO:0000256" key="1">
    <source>
        <dbReference type="ARBA" id="ARBA00011079"/>
    </source>
</evidence>
<dbReference type="RefSeq" id="XP_020306219.1">
    <property type="nucleotide sequence ID" value="XM_020450153.1"/>
</dbReference>
<reference evidence="7" key="1">
    <citation type="submission" date="2012-04" db="EMBL/GenBank/DDBJ databases">
        <title>The Genome Sequence of Loa loa.</title>
        <authorList>
            <consortium name="The Broad Institute Genome Sequencing Platform"/>
            <consortium name="Broad Institute Genome Sequencing Center for Infectious Disease"/>
            <person name="Nutman T.B."/>
            <person name="Fink D.L."/>
            <person name="Russ C."/>
            <person name="Young S."/>
            <person name="Zeng Q."/>
            <person name="Gargeya S."/>
            <person name="Alvarado L."/>
            <person name="Berlin A."/>
            <person name="Chapman S.B."/>
            <person name="Chen Z."/>
            <person name="Freedman E."/>
            <person name="Gellesch M."/>
            <person name="Goldberg J."/>
            <person name="Griggs A."/>
            <person name="Gujja S."/>
            <person name="Heilman E.R."/>
            <person name="Heiman D."/>
            <person name="Howarth C."/>
            <person name="Mehta T."/>
            <person name="Neiman D."/>
            <person name="Pearson M."/>
            <person name="Roberts A."/>
            <person name="Saif S."/>
            <person name="Shea T."/>
            <person name="Shenoy N."/>
            <person name="Sisk P."/>
            <person name="Stolte C."/>
            <person name="Sykes S."/>
            <person name="White J."/>
            <person name="Yandava C."/>
            <person name="Haas B."/>
            <person name="Henn M.R."/>
            <person name="Nusbaum C."/>
            <person name="Birren B."/>
        </authorList>
    </citation>
    <scope>NUCLEOTIDE SEQUENCE [LARGE SCALE GENOMIC DNA]</scope>
</reference>
<dbReference type="GO" id="GO:0006508">
    <property type="term" value="P:proteolysis"/>
    <property type="evidence" value="ECO:0007669"/>
    <property type="project" value="UniProtKB-KW"/>
</dbReference>
<evidence type="ECO:0000256" key="4">
    <source>
        <dbReference type="ARBA" id="ARBA00022801"/>
    </source>
</evidence>
<dbReference type="Gene3D" id="1.20.120.980">
    <property type="entry name" value="Serine carboxypeptidase S28, SKS domain"/>
    <property type="match status" value="1"/>
</dbReference>
<evidence type="ECO:0000256" key="5">
    <source>
        <dbReference type="ARBA" id="ARBA00022825"/>
    </source>
</evidence>
<dbReference type="OMA" id="IMWDLAP"/>
<dbReference type="PANTHER" id="PTHR11010:SF104">
    <property type="entry name" value="SERINE PROTEASE PCP-1-RELATED"/>
    <property type="match status" value="1"/>
</dbReference>
<dbReference type="EMBL" id="JH712147">
    <property type="protein sequence ID" value="EJD75348.1"/>
    <property type="molecule type" value="Genomic_DNA"/>
</dbReference>
<dbReference type="AlphaFoldDB" id="A0A1S0UJ01"/>
<dbReference type="FunCoup" id="A0A1S0UJ01">
    <property type="interactions" value="180"/>
</dbReference>
<evidence type="ECO:0000256" key="2">
    <source>
        <dbReference type="ARBA" id="ARBA00022670"/>
    </source>
</evidence>
<evidence type="ECO:0000256" key="6">
    <source>
        <dbReference type="ARBA" id="ARBA00023180"/>
    </source>
</evidence>
<dbReference type="InParanoid" id="A0A1S0UJ01"/>
<keyword evidence="5" id="KW-0720">Serine protease</keyword>
<dbReference type="Pfam" id="PF05577">
    <property type="entry name" value="Peptidase_S28"/>
    <property type="match status" value="1"/>
</dbReference>
<dbReference type="InterPro" id="IPR042269">
    <property type="entry name" value="Ser_carbopepase_S28_SKS"/>
</dbReference>
<dbReference type="CTD" id="9948340"/>
<dbReference type="GO" id="GO:0008239">
    <property type="term" value="F:dipeptidyl-peptidase activity"/>
    <property type="evidence" value="ECO:0007669"/>
    <property type="project" value="TreeGrafter"/>
</dbReference>
<sequence length="542" mass="62143">MEAMNYEWDIKWYQSMPIDHFNYRNLDTFGLKYLVNYSYFNCDGPLFFYAGNEGDIETFAQMTGIMWDLAPLFNAAIVFAEHRYYGESQPFGKRSYMDVLRLGYLNEIQALADFAELISFLKTDQKELGFCPMGTEIPVIVFGGSYGGMLAAWLRMKYPHIVDGAWASSAPLRIFYGTGINPESVSRTITTNYLTSGCDRKVFSDGFVAIEKMSKTEEGRMKLNRIFHAKPGFEMKSYNDFMSLYSYIYSAIFYMAMTDYPYPADFFEPLPGYPVKYVCQYAKKAATNEENLAEQIYSIINVYYNYTGQLTDNCFTSNCTTPSPIQNDDEDIAWNWQSCTSLTIQICDRGGDNDFFLNTCDNSGDPVSTNIKLCTELFKDIGYNNNFYKLHDVTIRYGMIYNTTSNIIFSNGNLDPWSAGGVYENSPGIMEAMKNGVYIFYMLGAAHHLDFRTPNTCDPPSVTHERFQVVNIIKCWVYKNCTKLPRPIPLSDNANWQIPNDCQFIEHGYPWGYTKKSRKLISSTLFTLVTTTFTIFTSYHIA</sequence>
<keyword evidence="3" id="KW-0732">Signal</keyword>
<dbReference type="FunFam" id="1.20.120.980:FF:000007">
    <property type="entry name" value="Predicted protein"/>
    <property type="match status" value="1"/>
</dbReference>
<keyword evidence="7" id="KW-0121">Carboxypeptidase</keyword>